<feature type="compositionally biased region" description="Polar residues" evidence="1">
    <location>
        <begin position="25"/>
        <end position="37"/>
    </location>
</feature>
<evidence type="ECO:0000313" key="3">
    <source>
        <dbReference type="WBParaSite" id="HCON_00155320-00001"/>
    </source>
</evidence>
<sequence>MGDSIGLVVEALATSETLRDAFSKTAPQLSKTSSSRSGADAYAPSADSDEEQHDSFYEQLEELVRRQRGYVVVMGDFNARLGSRKHGEVFIGPHSADERNEPGERLETRRTDKTVTKSTKSRHPESPDGCCCSPFFQDGERSSFSARAFPPRLRLDASDTHTFKAAVPHYTGRGRGHEACKRRVV</sequence>
<protein>
    <submittedName>
        <fullName evidence="3">Endonuclease exonuclease phosphatase domain containing protein</fullName>
    </submittedName>
</protein>
<dbReference type="OrthoDB" id="5842234at2759"/>
<reference evidence="3" key="1">
    <citation type="submission" date="2020-12" db="UniProtKB">
        <authorList>
            <consortium name="WormBaseParasite"/>
        </authorList>
    </citation>
    <scope>IDENTIFICATION</scope>
    <source>
        <strain evidence="3">MHco3</strain>
    </source>
</reference>
<evidence type="ECO:0000313" key="2">
    <source>
        <dbReference type="Proteomes" id="UP000025227"/>
    </source>
</evidence>
<feature type="compositionally biased region" description="Basic and acidic residues" evidence="1">
    <location>
        <begin position="95"/>
        <end position="115"/>
    </location>
</feature>
<name>A0A7I4YYH8_HAECO</name>
<dbReference type="Gene3D" id="3.60.10.10">
    <property type="entry name" value="Endonuclease/exonuclease/phosphatase"/>
    <property type="match status" value="1"/>
</dbReference>
<dbReference type="WBParaSite" id="HCON_00155320-00001">
    <property type="protein sequence ID" value="HCON_00155320-00001"/>
    <property type="gene ID" value="HCON_00155320"/>
</dbReference>
<organism evidence="2 3">
    <name type="scientific">Haemonchus contortus</name>
    <name type="common">Barber pole worm</name>
    <dbReference type="NCBI Taxonomy" id="6289"/>
    <lineage>
        <taxon>Eukaryota</taxon>
        <taxon>Metazoa</taxon>
        <taxon>Ecdysozoa</taxon>
        <taxon>Nematoda</taxon>
        <taxon>Chromadorea</taxon>
        <taxon>Rhabditida</taxon>
        <taxon>Rhabditina</taxon>
        <taxon>Rhabditomorpha</taxon>
        <taxon>Strongyloidea</taxon>
        <taxon>Trichostrongylidae</taxon>
        <taxon>Haemonchus</taxon>
    </lineage>
</organism>
<dbReference type="InterPro" id="IPR036691">
    <property type="entry name" value="Endo/exonu/phosph_ase_sf"/>
</dbReference>
<dbReference type="Proteomes" id="UP000025227">
    <property type="component" value="Unplaced"/>
</dbReference>
<feature type="region of interest" description="Disordered" evidence="1">
    <location>
        <begin position="23"/>
        <end position="55"/>
    </location>
</feature>
<evidence type="ECO:0000256" key="1">
    <source>
        <dbReference type="SAM" id="MobiDB-lite"/>
    </source>
</evidence>
<proteinExistence type="predicted"/>
<dbReference type="AlphaFoldDB" id="A0A7I4YYH8"/>
<dbReference type="SUPFAM" id="SSF56219">
    <property type="entry name" value="DNase I-like"/>
    <property type="match status" value="1"/>
</dbReference>
<accession>A0A7I4YYH8</accession>
<keyword evidence="2" id="KW-1185">Reference proteome</keyword>
<feature type="region of interest" description="Disordered" evidence="1">
    <location>
        <begin position="90"/>
        <end position="127"/>
    </location>
</feature>